<reference evidence="7" key="1">
    <citation type="submission" date="2024-04" db="UniProtKB">
        <authorList>
            <consortium name="EnsemblMetazoa"/>
        </authorList>
    </citation>
    <scope>IDENTIFICATION</scope>
    <source>
        <strain evidence="7">EBRO</strain>
    </source>
</reference>
<dbReference type="PANTHER" id="PTHR47143">
    <property type="entry name" value="TRANSIENT RECEPTOR POTENTIAL CATION CHANNEL PROTEIN PAINLESS"/>
    <property type="match status" value="1"/>
</dbReference>
<dbReference type="Proteomes" id="UP000075880">
    <property type="component" value="Unassembled WGS sequence"/>
</dbReference>
<name>A0AAG5DQN9_ANOAO</name>
<keyword evidence="1" id="KW-0813">Transport</keyword>
<feature type="transmembrane region" description="Helical" evidence="6">
    <location>
        <begin position="716"/>
        <end position="735"/>
    </location>
</feature>
<evidence type="ECO:0000256" key="3">
    <source>
        <dbReference type="ARBA" id="ARBA00023043"/>
    </source>
</evidence>
<dbReference type="GO" id="GO:1902495">
    <property type="term" value="C:transmembrane transporter complex"/>
    <property type="evidence" value="ECO:0007669"/>
    <property type="project" value="TreeGrafter"/>
</dbReference>
<evidence type="ECO:0008006" key="9">
    <source>
        <dbReference type="Google" id="ProtNLM"/>
    </source>
</evidence>
<dbReference type="InterPro" id="IPR052076">
    <property type="entry name" value="TRP_cation_channel"/>
</dbReference>
<keyword evidence="8" id="KW-1185">Reference proteome</keyword>
<dbReference type="InterPro" id="IPR036770">
    <property type="entry name" value="Ankyrin_rpt-contain_sf"/>
</dbReference>
<evidence type="ECO:0000313" key="8">
    <source>
        <dbReference type="Proteomes" id="UP000075880"/>
    </source>
</evidence>
<evidence type="ECO:0000256" key="4">
    <source>
        <dbReference type="ARBA" id="ARBA00023065"/>
    </source>
</evidence>
<protein>
    <recommendedName>
        <fullName evidence="9">Ion transport domain-containing protein</fullName>
    </recommendedName>
</protein>
<feature type="transmembrane region" description="Helical" evidence="6">
    <location>
        <begin position="533"/>
        <end position="555"/>
    </location>
</feature>
<evidence type="ECO:0000256" key="6">
    <source>
        <dbReference type="SAM" id="Phobius"/>
    </source>
</evidence>
<feature type="transmembrane region" description="Helical" evidence="6">
    <location>
        <begin position="567"/>
        <end position="585"/>
    </location>
</feature>
<dbReference type="EnsemblMetazoa" id="ENSAATROPT014204">
    <property type="protein sequence ID" value="ENSAATROPP012948"/>
    <property type="gene ID" value="ENSAATROPG011520"/>
</dbReference>
<keyword evidence="3" id="KW-0040">ANK repeat</keyword>
<feature type="transmembrane region" description="Helical" evidence="6">
    <location>
        <begin position="597"/>
        <end position="614"/>
    </location>
</feature>
<evidence type="ECO:0000256" key="1">
    <source>
        <dbReference type="ARBA" id="ARBA00022448"/>
    </source>
</evidence>
<dbReference type="GO" id="GO:0022857">
    <property type="term" value="F:transmembrane transporter activity"/>
    <property type="evidence" value="ECO:0007669"/>
    <property type="project" value="TreeGrafter"/>
</dbReference>
<dbReference type="Gene3D" id="1.25.40.20">
    <property type="entry name" value="Ankyrin repeat-containing domain"/>
    <property type="match status" value="2"/>
</dbReference>
<evidence type="ECO:0000256" key="2">
    <source>
        <dbReference type="ARBA" id="ARBA00022737"/>
    </source>
</evidence>
<sequence>MNRQEKSKRNSAQLQRSLVASLQENRIEHFERVLIDFADTNYQDEEIKFSVFELACITPGKSAFIEKCMVHGVQLNKMNPDTGKYPIHLAAESHDASNLVVLLNQPTLLMDQETREGKTALCILCDTITTDNWNNVFECIKLLVDCHANINKPSNDGKTPIQWLIENSILSVHYKKHILIYCSMNCFLNVSQEIKHTIQYKYNEEIPKYTAQHKHFDELRDLLNNVEDEQIVAGFKINNPNTIGFTAEMIRKLLEMCIYRCKPLAAQQIIKSKLDNGKLNNPSKPLGGLLAKCCKLGACEMLRLLLDLVPKDSRGRDFLNVDPLLLYVVESMDSKVHKNSCDLFECMEILLRDPRIEIDKRDGLNRTALQIAGRCKNDHAQKLLLAQGAYIGGRDIDGYHTIGEINLEVLKKHFDSCIIVSDSPLKKIEQFEVDVTNLVEPRLKSGYKEHGYEHTNDTTFHDVLLLPLDLMKFDSMEPNEIILHPLISCWLHLKWLRCRPVWWVEFGFCTTFLVCFHGFVMLCYYSESSKTEWYTSVLAVLALMVGLPYMFLVINQLCLKRIEGTRYIAGWLKLVMLVLAASFLGNHHFVDEEMQRVIASFTLLCSGFVFIVTIDTVSRLSLSTHILMLQVVFLNLLKCLIPCAIIVCTFAMSFHMLLHKQDVAQTFETSDVGSTTESVISISEEFHAFKYLGLAFQKTAVMMTGEFDASSMPLTYIPFGIIFLLFVLYVSISFFNLMNGLAVSDVAVDKI</sequence>
<dbReference type="GO" id="GO:0034220">
    <property type="term" value="P:monoatomic ion transmembrane transport"/>
    <property type="evidence" value="ECO:0007669"/>
    <property type="project" value="UniProtKB-KW"/>
</dbReference>
<keyword evidence="5" id="KW-0407">Ion channel</keyword>
<dbReference type="PANTHER" id="PTHR47143:SF4">
    <property type="entry name" value="TRANSIENT RECEPTOR POTENTIAL CATION CHANNEL PROTEIN PAINLESS"/>
    <property type="match status" value="1"/>
</dbReference>
<proteinExistence type="predicted"/>
<dbReference type="AlphaFoldDB" id="A0AAG5DQN9"/>
<evidence type="ECO:0000313" key="7">
    <source>
        <dbReference type="EnsemblMetazoa" id="ENSAATROPP012948"/>
    </source>
</evidence>
<keyword evidence="2" id="KW-0677">Repeat</keyword>
<organism evidence="7 8">
    <name type="scientific">Anopheles atroparvus</name>
    <name type="common">European mosquito</name>
    <dbReference type="NCBI Taxonomy" id="41427"/>
    <lineage>
        <taxon>Eukaryota</taxon>
        <taxon>Metazoa</taxon>
        <taxon>Ecdysozoa</taxon>
        <taxon>Arthropoda</taxon>
        <taxon>Hexapoda</taxon>
        <taxon>Insecta</taxon>
        <taxon>Pterygota</taxon>
        <taxon>Neoptera</taxon>
        <taxon>Endopterygota</taxon>
        <taxon>Diptera</taxon>
        <taxon>Nematocera</taxon>
        <taxon>Culicoidea</taxon>
        <taxon>Culicidae</taxon>
        <taxon>Anophelinae</taxon>
        <taxon>Anopheles</taxon>
    </lineage>
</organism>
<keyword evidence="6" id="KW-0812">Transmembrane</keyword>
<accession>A0AAG5DQN9</accession>
<keyword evidence="6" id="KW-0472">Membrane</keyword>
<dbReference type="SUPFAM" id="SSF48403">
    <property type="entry name" value="Ankyrin repeat"/>
    <property type="match status" value="1"/>
</dbReference>
<keyword evidence="4" id="KW-0406">Ion transport</keyword>
<keyword evidence="6" id="KW-1133">Transmembrane helix</keyword>
<evidence type="ECO:0000256" key="5">
    <source>
        <dbReference type="ARBA" id="ARBA00023303"/>
    </source>
</evidence>
<feature type="transmembrane region" description="Helical" evidence="6">
    <location>
        <begin position="626"/>
        <end position="652"/>
    </location>
</feature>
<feature type="transmembrane region" description="Helical" evidence="6">
    <location>
        <begin position="501"/>
        <end position="521"/>
    </location>
</feature>